<dbReference type="AlphaFoldDB" id="S5ZFU8"/>
<dbReference type="Proteomes" id="UP000015500">
    <property type="component" value="Chromosome"/>
</dbReference>
<dbReference type="Pfam" id="PF04397">
    <property type="entry name" value="LytTR"/>
    <property type="match status" value="1"/>
</dbReference>
<dbReference type="InterPro" id="IPR046947">
    <property type="entry name" value="LytR-like"/>
</dbReference>
<dbReference type="PROSITE" id="PS50930">
    <property type="entry name" value="HTH_LYTTR"/>
    <property type="match status" value="1"/>
</dbReference>
<organism evidence="2 3">
    <name type="scientific">Geobacillus genomosp. 3</name>
    <dbReference type="NCBI Taxonomy" id="1921421"/>
    <lineage>
        <taxon>Bacteria</taxon>
        <taxon>Bacillati</taxon>
        <taxon>Bacillota</taxon>
        <taxon>Bacilli</taxon>
        <taxon>Bacillales</taxon>
        <taxon>Anoxybacillaceae</taxon>
        <taxon>Geobacillus</taxon>
    </lineage>
</organism>
<proteinExistence type="predicted"/>
<dbReference type="HOGENOM" id="CLU_089931_0_0_9"/>
<feature type="domain" description="HTH LytTR-type" evidence="1">
    <location>
        <begin position="166"/>
        <end position="270"/>
    </location>
</feature>
<reference evidence="2 3" key="1">
    <citation type="journal article" date="2014" name="Genome Announc.">
        <title>Complete Genome Sequence of the Thermophilic Polychlorinated Biphenyl Degrader Geobacillus sp. Strain JF8 (NBRC 109937).</title>
        <authorList>
            <person name="Shintani M."/>
            <person name="Ohtsubo Y."/>
            <person name="Fukuda K."/>
            <person name="Hosoyama A."/>
            <person name="Ohji S."/>
            <person name="Yamazoe A."/>
            <person name="Fujita N."/>
            <person name="Nagata Y."/>
            <person name="Tsuda M."/>
            <person name="Hatta T."/>
            <person name="Kimbara K."/>
        </authorList>
    </citation>
    <scope>NUCLEOTIDE SEQUENCE [LARGE SCALE GENOMIC DNA]</scope>
    <source>
        <strain evidence="2 3">JF8</strain>
    </source>
</reference>
<dbReference type="PANTHER" id="PTHR37299:SF4">
    <property type="entry name" value="TRANSCRIPTIONAL REGULATOR"/>
    <property type="match status" value="1"/>
</dbReference>
<sequence length="270" mass="30774">MLSDGGLSGPTWPDGAPNSFFTGCPRQRNETICHLTNAAVRLKIKVWNGLQEVGDMDSLLVSAIRQVVNEWFPVEASLVISDDRRYIYYQPSRQIDLKIRPGDEIKPDSVTYKALVIRRKIEEQKDSRVFGVPYFGVSVPILEDGVPKGCVTAVWPKKPLLATSYLTIRTMDRWVPVPFDAVVYLEAQNRKTFVKSMHVGGHHKYNLTELEFSLPADRFIRCHRSYIVNVEYIAEIQPDSHSTFLLVMKDGSKVPVSQTYASHFRRRLGF</sequence>
<keyword evidence="3" id="KW-1185">Reference proteome</keyword>
<accession>S5ZFU8</accession>
<dbReference type="GO" id="GO:0003677">
    <property type="term" value="F:DNA binding"/>
    <property type="evidence" value="ECO:0007669"/>
    <property type="project" value="InterPro"/>
</dbReference>
<dbReference type="GO" id="GO:0000156">
    <property type="term" value="F:phosphorelay response regulator activity"/>
    <property type="evidence" value="ECO:0007669"/>
    <property type="project" value="InterPro"/>
</dbReference>
<gene>
    <name evidence="2" type="ORF">M493_14965</name>
</gene>
<dbReference type="InterPro" id="IPR007492">
    <property type="entry name" value="LytTR_DNA-bd_dom"/>
</dbReference>
<dbReference type="STRING" id="1921421.M493_14965"/>
<dbReference type="Gene3D" id="2.20.25.10">
    <property type="match status" value="1"/>
</dbReference>
<dbReference type="PANTHER" id="PTHR37299">
    <property type="entry name" value="TRANSCRIPTIONAL REGULATOR-RELATED"/>
    <property type="match status" value="1"/>
</dbReference>
<evidence type="ECO:0000313" key="3">
    <source>
        <dbReference type="Proteomes" id="UP000015500"/>
    </source>
</evidence>
<dbReference type="SMART" id="SM00850">
    <property type="entry name" value="LytTR"/>
    <property type="match status" value="1"/>
</dbReference>
<dbReference type="KEGG" id="gjf:M493_14965"/>
<dbReference type="Gene3D" id="2.40.50.40">
    <property type="match status" value="1"/>
</dbReference>
<protein>
    <submittedName>
        <fullName evidence="2">LytR family transcriptional regulator</fullName>
    </submittedName>
</protein>
<evidence type="ECO:0000313" key="2">
    <source>
        <dbReference type="EMBL" id="AGT33230.2"/>
    </source>
</evidence>
<dbReference type="EMBL" id="CP006254">
    <property type="protein sequence ID" value="AGT33230.2"/>
    <property type="molecule type" value="Genomic_DNA"/>
</dbReference>
<evidence type="ECO:0000259" key="1">
    <source>
        <dbReference type="PROSITE" id="PS50930"/>
    </source>
</evidence>
<name>S5ZFU8_GEOG3</name>